<dbReference type="AlphaFoldDB" id="A0A9W9Z9P5"/>
<evidence type="ECO:0000256" key="2">
    <source>
        <dbReference type="SAM" id="Phobius"/>
    </source>
</evidence>
<keyword evidence="4" id="KW-1185">Reference proteome</keyword>
<protein>
    <recommendedName>
        <fullName evidence="5">Sulfotransferase</fullName>
    </recommendedName>
</protein>
<comment type="caution">
    <text evidence="3">The sequence shown here is derived from an EMBL/GenBank/DDBJ whole genome shotgun (WGS) entry which is preliminary data.</text>
</comment>
<evidence type="ECO:0000313" key="3">
    <source>
        <dbReference type="EMBL" id="KAJ7377627.1"/>
    </source>
</evidence>
<evidence type="ECO:0000256" key="1">
    <source>
        <dbReference type="SAM" id="MobiDB-lite"/>
    </source>
</evidence>
<gene>
    <name evidence="3" type="ORF">OS493_027704</name>
</gene>
<keyword evidence="2" id="KW-0472">Membrane</keyword>
<keyword evidence="2" id="KW-0812">Transmembrane</keyword>
<feature type="region of interest" description="Disordered" evidence="1">
    <location>
        <begin position="41"/>
        <end position="77"/>
    </location>
</feature>
<evidence type="ECO:0000313" key="4">
    <source>
        <dbReference type="Proteomes" id="UP001163046"/>
    </source>
</evidence>
<feature type="compositionally biased region" description="Basic and acidic residues" evidence="1">
    <location>
        <begin position="41"/>
        <end position="69"/>
    </location>
</feature>
<accession>A0A9W9Z9P5</accession>
<dbReference type="EMBL" id="MU826375">
    <property type="protein sequence ID" value="KAJ7377627.1"/>
    <property type="molecule type" value="Genomic_DNA"/>
</dbReference>
<proteinExistence type="predicted"/>
<dbReference type="Proteomes" id="UP001163046">
    <property type="component" value="Unassembled WGS sequence"/>
</dbReference>
<evidence type="ECO:0008006" key="5">
    <source>
        <dbReference type="Google" id="ProtNLM"/>
    </source>
</evidence>
<feature type="transmembrane region" description="Helical" evidence="2">
    <location>
        <begin position="12"/>
        <end position="30"/>
    </location>
</feature>
<keyword evidence="2" id="KW-1133">Transmembrane helix</keyword>
<reference evidence="3" key="1">
    <citation type="submission" date="2023-01" db="EMBL/GenBank/DDBJ databases">
        <title>Genome assembly of the deep-sea coral Lophelia pertusa.</title>
        <authorList>
            <person name="Herrera S."/>
            <person name="Cordes E."/>
        </authorList>
    </citation>
    <scope>NUCLEOTIDE SEQUENCE</scope>
    <source>
        <strain evidence="3">USNM1676648</strain>
        <tissue evidence="3">Polyp</tissue>
    </source>
</reference>
<name>A0A9W9Z9P5_9CNID</name>
<sequence length="226" mass="26327">MLLRARKLWKLVFLAACLVAVAVILSMWHIDKDEFEDDTNHGSIESDLHSANQRHVEEDKPTEQEHDYDPSDEFEVETNHGSIESDLHFENWQDVEEEKPTQQEHDNEDPTSENELYRAYDHMTTLLLFVGYSRSRHSLVSSLLDAHPHVIVADESYALRKWVQSPVWKTTKSKYDFFDTMMGSSVSSFKHGRRSRDTKGSAANLQIFGYNIPDQWQATYDRHIQV</sequence>
<organism evidence="3 4">
    <name type="scientific">Desmophyllum pertusum</name>
    <dbReference type="NCBI Taxonomy" id="174260"/>
    <lineage>
        <taxon>Eukaryota</taxon>
        <taxon>Metazoa</taxon>
        <taxon>Cnidaria</taxon>
        <taxon>Anthozoa</taxon>
        <taxon>Hexacorallia</taxon>
        <taxon>Scleractinia</taxon>
        <taxon>Caryophylliina</taxon>
        <taxon>Caryophylliidae</taxon>
        <taxon>Desmophyllum</taxon>
    </lineage>
</organism>